<dbReference type="PANTHER" id="PTHR43547">
    <property type="entry name" value="TWO-COMPONENT HISTIDINE KINASE"/>
    <property type="match status" value="1"/>
</dbReference>
<keyword evidence="4" id="KW-0805">Transcription regulation</keyword>
<dbReference type="SUPFAM" id="SSF47384">
    <property type="entry name" value="Homodimeric domain of signal transducing histidine kinase"/>
    <property type="match status" value="1"/>
</dbReference>
<evidence type="ECO:0000256" key="7">
    <source>
        <dbReference type="SAM" id="Phobius"/>
    </source>
</evidence>
<dbReference type="Gene3D" id="2.130.10.10">
    <property type="entry name" value="YVTN repeat-like/Quinoprotein amine dehydrogenase"/>
    <property type="match status" value="2"/>
</dbReference>
<dbReference type="InterPro" id="IPR015943">
    <property type="entry name" value="WD40/YVTN_repeat-like_dom_sf"/>
</dbReference>
<protein>
    <recommendedName>
        <fullName evidence="2">histidine kinase</fullName>
        <ecNumber evidence="2">2.7.13.3</ecNumber>
    </recommendedName>
</protein>
<keyword evidence="3 6" id="KW-0597">Phosphoprotein</keyword>
<evidence type="ECO:0000259" key="10">
    <source>
        <dbReference type="PROSITE" id="PS50110"/>
    </source>
</evidence>
<keyword evidence="7" id="KW-0472">Membrane</keyword>
<dbReference type="InterPro" id="IPR036097">
    <property type="entry name" value="HisK_dim/P_sf"/>
</dbReference>
<feature type="modified residue" description="4-aspartylphosphate" evidence="6">
    <location>
        <position position="1149"/>
    </location>
</feature>
<dbReference type="InterPro" id="IPR001789">
    <property type="entry name" value="Sig_transdc_resp-reg_receiver"/>
</dbReference>
<dbReference type="SUPFAM" id="SSF46689">
    <property type="entry name" value="Homeodomain-like"/>
    <property type="match status" value="1"/>
</dbReference>
<dbReference type="SUPFAM" id="SSF52172">
    <property type="entry name" value="CheY-like"/>
    <property type="match status" value="1"/>
</dbReference>
<keyword evidence="7" id="KW-0812">Transmembrane</keyword>
<dbReference type="EMBL" id="RJTM01000021">
    <property type="protein sequence ID" value="RNL91980.1"/>
    <property type="molecule type" value="Genomic_DNA"/>
</dbReference>
<dbReference type="InterPro" id="IPR005467">
    <property type="entry name" value="His_kinase_dom"/>
</dbReference>
<dbReference type="Gene3D" id="3.30.565.10">
    <property type="entry name" value="Histidine kinase-like ATPase, C-terminal domain"/>
    <property type="match status" value="1"/>
</dbReference>
<dbReference type="InterPro" id="IPR009057">
    <property type="entry name" value="Homeodomain-like_sf"/>
</dbReference>
<dbReference type="Pfam" id="PF07494">
    <property type="entry name" value="Reg_prop"/>
    <property type="match status" value="5"/>
</dbReference>
<dbReference type="Gene3D" id="2.60.40.10">
    <property type="entry name" value="Immunoglobulins"/>
    <property type="match status" value="1"/>
</dbReference>
<dbReference type="OrthoDB" id="1522078at2"/>
<dbReference type="InterPro" id="IPR018060">
    <property type="entry name" value="HTH_AraC"/>
</dbReference>
<evidence type="ECO:0000313" key="11">
    <source>
        <dbReference type="EMBL" id="RNL91980.1"/>
    </source>
</evidence>
<dbReference type="CDD" id="cd00075">
    <property type="entry name" value="HATPase"/>
    <property type="match status" value="1"/>
</dbReference>
<evidence type="ECO:0000256" key="2">
    <source>
        <dbReference type="ARBA" id="ARBA00012438"/>
    </source>
</evidence>
<dbReference type="InterPro" id="IPR011047">
    <property type="entry name" value="Quinoprotein_ADH-like_sf"/>
</dbReference>
<dbReference type="RefSeq" id="WP_123214697.1">
    <property type="nucleotide sequence ID" value="NZ_RJTM01000021.1"/>
</dbReference>
<dbReference type="GO" id="GO:0043565">
    <property type="term" value="F:sequence-specific DNA binding"/>
    <property type="evidence" value="ECO:0007669"/>
    <property type="project" value="InterPro"/>
</dbReference>
<proteinExistence type="predicted"/>
<name>A0A3N0EVP3_SINP1</name>
<dbReference type="SMART" id="SM00448">
    <property type="entry name" value="REC"/>
    <property type="match status" value="1"/>
</dbReference>
<feature type="domain" description="Histidine kinase" evidence="9">
    <location>
        <begin position="836"/>
        <end position="1058"/>
    </location>
</feature>
<feature type="domain" description="HTH araC/xylS-type" evidence="8">
    <location>
        <begin position="1248"/>
        <end position="1346"/>
    </location>
</feature>
<dbReference type="GO" id="GO:0000155">
    <property type="term" value="F:phosphorelay sensor kinase activity"/>
    <property type="evidence" value="ECO:0007669"/>
    <property type="project" value="InterPro"/>
</dbReference>
<dbReference type="PROSITE" id="PS50110">
    <property type="entry name" value="RESPONSE_REGULATORY"/>
    <property type="match status" value="1"/>
</dbReference>
<dbReference type="EC" id="2.7.13.3" evidence="2"/>
<evidence type="ECO:0000256" key="5">
    <source>
        <dbReference type="ARBA" id="ARBA00023163"/>
    </source>
</evidence>
<feature type="transmembrane region" description="Helical" evidence="7">
    <location>
        <begin position="783"/>
        <end position="800"/>
    </location>
</feature>
<dbReference type="InterPro" id="IPR003661">
    <property type="entry name" value="HisK_dim/P_dom"/>
</dbReference>
<evidence type="ECO:0000256" key="3">
    <source>
        <dbReference type="ARBA" id="ARBA00022553"/>
    </source>
</evidence>
<dbReference type="Proteomes" id="UP000267469">
    <property type="component" value="Unassembled WGS sequence"/>
</dbReference>
<evidence type="ECO:0000256" key="6">
    <source>
        <dbReference type="PROSITE-ProRule" id="PRU00169"/>
    </source>
</evidence>
<evidence type="ECO:0000256" key="1">
    <source>
        <dbReference type="ARBA" id="ARBA00000085"/>
    </source>
</evidence>
<dbReference type="Pfam" id="PF12833">
    <property type="entry name" value="HTH_18"/>
    <property type="match status" value="1"/>
</dbReference>
<dbReference type="PRINTS" id="PR00344">
    <property type="entry name" value="BCTRLSENSOR"/>
</dbReference>
<reference evidence="11 12" key="1">
    <citation type="submission" date="2018-10" db="EMBL/GenBank/DDBJ databases">
        <title>Sinomicrobium pectinilyticum sp. nov., a pectinase-producing bacterium isolated from alkaline and saline soil, and emended description of the genus Sinomicrobium.</title>
        <authorList>
            <person name="Cheng B."/>
            <person name="Li C."/>
            <person name="Lai Q."/>
            <person name="Du M."/>
            <person name="Shao Z."/>
            <person name="Xu P."/>
            <person name="Yang C."/>
        </authorList>
    </citation>
    <scope>NUCLEOTIDE SEQUENCE [LARGE SCALE GENOMIC DNA]</scope>
    <source>
        <strain evidence="11 12">5DNS001</strain>
    </source>
</reference>
<dbReference type="Pfam" id="PF07495">
    <property type="entry name" value="Y_Y_Y"/>
    <property type="match status" value="1"/>
</dbReference>
<dbReference type="InterPro" id="IPR013783">
    <property type="entry name" value="Ig-like_fold"/>
</dbReference>
<dbReference type="SUPFAM" id="SSF63829">
    <property type="entry name" value="Calcium-dependent phosphotriesterase"/>
    <property type="match status" value="1"/>
</dbReference>
<dbReference type="SUPFAM" id="SSF50998">
    <property type="entry name" value="Quinoprotein alcohol dehydrogenase-like"/>
    <property type="match status" value="1"/>
</dbReference>
<feature type="domain" description="Response regulatory" evidence="10">
    <location>
        <begin position="1101"/>
        <end position="1216"/>
    </location>
</feature>
<dbReference type="GO" id="GO:0003700">
    <property type="term" value="F:DNA-binding transcription factor activity"/>
    <property type="evidence" value="ECO:0007669"/>
    <property type="project" value="InterPro"/>
</dbReference>
<dbReference type="InterPro" id="IPR011123">
    <property type="entry name" value="Y_Y_Y"/>
</dbReference>
<dbReference type="Pfam" id="PF00512">
    <property type="entry name" value="HisKA"/>
    <property type="match status" value="1"/>
</dbReference>
<dbReference type="CDD" id="cd00082">
    <property type="entry name" value="HisKA"/>
    <property type="match status" value="1"/>
</dbReference>
<dbReference type="CDD" id="cd00146">
    <property type="entry name" value="PKD"/>
    <property type="match status" value="1"/>
</dbReference>
<dbReference type="Gene3D" id="3.40.50.2300">
    <property type="match status" value="1"/>
</dbReference>
<dbReference type="InterPro" id="IPR036890">
    <property type="entry name" value="HATPase_C_sf"/>
</dbReference>
<keyword evidence="5" id="KW-0804">Transcription</keyword>
<dbReference type="PANTHER" id="PTHR43547:SF2">
    <property type="entry name" value="HYBRID SIGNAL TRANSDUCTION HISTIDINE KINASE C"/>
    <property type="match status" value="1"/>
</dbReference>
<dbReference type="PROSITE" id="PS50109">
    <property type="entry name" value="HIS_KIN"/>
    <property type="match status" value="1"/>
</dbReference>
<dbReference type="InterPro" id="IPR011006">
    <property type="entry name" value="CheY-like_superfamily"/>
</dbReference>
<organism evidence="11 12">
    <name type="scientific">Sinomicrobium pectinilyticum</name>
    <dbReference type="NCBI Taxonomy" id="1084421"/>
    <lineage>
        <taxon>Bacteria</taxon>
        <taxon>Pseudomonadati</taxon>
        <taxon>Bacteroidota</taxon>
        <taxon>Flavobacteriia</taxon>
        <taxon>Flavobacteriales</taxon>
        <taxon>Flavobacteriaceae</taxon>
        <taxon>Sinomicrobium</taxon>
    </lineage>
</organism>
<evidence type="ECO:0000256" key="4">
    <source>
        <dbReference type="ARBA" id="ARBA00023015"/>
    </source>
</evidence>
<dbReference type="InterPro" id="IPR003594">
    <property type="entry name" value="HATPase_dom"/>
</dbReference>
<comment type="catalytic activity">
    <reaction evidence="1">
        <text>ATP + protein L-histidine = ADP + protein N-phospho-L-histidine.</text>
        <dbReference type="EC" id="2.7.13.3"/>
    </reaction>
</comment>
<evidence type="ECO:0000259" key="8">
    <source>
        <dbReference type="PROSITE" id="PS01124"/>
    </source>
</evidence>
<dbReference type="SMART" id="SM00342">
    <property type="entry name" value="HTH_ARAC"/>
    <property type="match status" value="1"/>
</dbReference>
<keyword evidence="7" id="KW-1133">Transmembrane helix</keyword>
<dbReference type="Pfam" id="PF02518">
    <property type="entry name" value="HATPase_c"/>
    <property type="match status" value="1"/>
</dbReference>
<dbReference type="PROSITE" id="PS01124">
    <property type="entry name" value="HTH_ARAC_FAMILY_2"/>
    <property type="match status" value="1"/>
</dbReference>
<keyword evidence="12" id="KW-1185">Reference proteome</keyword>
<dbReference type="Gene3D" id="1.10.10.60">
    <property type="entry name" value="Homeodomain-like"/>
    <property type="match status" value="2"/>
</dbReference>
<comment type="caution">
    <text evidence="11">The sequence shown here is derived from an EMBL/GenBank/DDBJ whole genome shotgun (WGS) entry which is preliminary data.</text>
</comment>
<dbReference type="SUPFAM" id="SSF55874">
    <property type="entry name" value="ATPase domain of HSP90 chaperone/DNA topoisomerase II/histidine kinase"/>
    <property type="match status" value="1"/>
</dbReference>
<gene>
    <name evidence="11" type="ORF">ED312_03880</name>
</gene>
<dbReference type="SMART" id="SM00388">
    <property type="entry name" value="HisKA"/>
    <property type="match status" value="1"/>
</dbReference>
<evidence type="ECO:0000259" key="9">
    <source>
        <dbReference type="PROSITE" id="PS50109"/>
    </source>
</evidence>
<dbReference type="InterPro" id="IPR011110">
    <property type="entry name" value="Reg_prop"/>
</dbReference>
<dbReference type="Pfam" id="PF00072">
    <property type="entry name" value="Response_reg"/>
    <property type="match status" value="1"/>
</dbReference>
<dbReference type="Gene3D" id="1.10.287.130">
    <property type="match status" value="1"/>
</dbReference>
<sequence>MKIFPRFFRQMFAFLMQILLLSVFIFPGRSGGQEIEFEKITAKDGLTHSTVYDITQDATGVMWFGTREGLNSYNGSKITTYYHDPENDNSINSNQINTVANLESGLYIGTDSGLDKFEPGTHFFRHLLKGSTGTVNAIFESGDGTVFVGAGRGLFTIDGEETVHHYLKGSTVKAIAAYKKNVFWAALNKRILLINNYGEIIKKYVIPDSPHTSDGNIFTINTLFKDREGAVWVGTSRGLFYFDKASDSFRHMAIGNSNTIEAEVIRSIDQGTGNNLWLGTESGIFVYDKETGALVNYYTQSFSEQPETLSDKSVYSIFISKEQIVWIGTYFGGVNYTNPRSGGVVKYFPSDYKNSIGGKAVSQIVEMENGEIWIGTEDGGISILDKRSERFRFLNTGDGLSSNNIHSLEEDSRGNIWIGTFLGGLNRYEKKTGKISVFKFDKNDKNSLSNNCVYAIREDRSGRLWVGTQFGLNIYDRDSKKFSLYKAEVLGNKFVYDILEDSENNLWICTRRSGVYRLDAETGELTHPEIVSGTGSGEKGQIVSAYEDSKGNIWFGSLDQGVVLHRKNGQNLESFEQNKNLPNSNTYGILEDEFGKIWISTNKGISVYDPEKNSLGHLGIEDGLSTNQFNFKSAFRDRRGMLYFGSVYGLNVIDPAEFNESPGTPDLEFNSFQLFNREVPVTEKGVLKKHINYQDKIRLNHKQDVISIAYGAIDYGNEGAVKYAYKLDGFDDGWNEVGTKTTATYTNLSPGDYTFRVRTLPLSLNNERKIALTVLPPFWKTDIAYFAYVLIILLIVYAYWRFVRFVHDQKLALQMERLEKEKINELNRHKLNFFTFISHEFKTPLTLIMASVEKFFREKVNRSAPPEELLSIKKNTEKLNQLIHQLLEFRKIETEHAKLELKKGDIVLFLKDTFEAFNPLFEAKGIDHDFRSEIPEYTCYFDPSKVEMITTNLVSNALKNTPEGGTIRLGMRISSALDEKKRSRIFLEFTDTGEGMSAGVITKVTEPFYKQEGQDGNFNSGLGLALVKSLADFLEGKLDIRSEQGRGTTINVDFPLILKIKSEKELQKVSGNKSLNVMNDLIIGNIETEEFTGLQKKNNLKILIAEDNVELMKFLQRHFAGRFRVITARDGEQALKKMEQAHPDIIISDVRMPGLSGIQFCRKVKSDPDTRHIPFLLLTARNNDNFRIDALASGANVYLTKPFNLKELDLLVTNLLETNKNLEKRFSGINTPDPEHIPTNNHEREFLRTISTLVEQHHSNPGFGVESLADEAGISRSLLHIKMKKITGLSALDYIKRVRMKKAVRLIREGKNISEVAYKVGYSDPNYFSRAFKKEFHVTPTQFAEQK</sequence>
<accession>A0A3N0EVP3</accession>
<dbReference type="InterPro" id="IPR004358">
    <property type="entry name" value="Sig_transdc_His_kin-like_C"/>
</dbReference>
<evidence type="ECO:0000313" key="12">
    <source>
        <dbReference type="Proteomes" id="UP000267469"/>
    </source>
</evidence>
<dbReference type="SMART" id="SM00387">
    <property type="entry name" value="HATPase_c"/>
    <property type="match status" value="1"/>
</dbReference>